<dbReference type="PRINTS" id="PR00625">
    <property type="entry name" value="JDOMAIN"/>
</dbReference>
<dbReference type="InterPro" id="IPR036869">
    <property type="entry name" value="J_dom_sf"/>
</dbReference>
<dbReference type="PROSITE" id="PS50076">
    <property type="entry name" value="DNAJ_2"/>
    <property type="match status" value="1"/>
</dbReference>
<dbReference type="SUPFAM" id="SSF46565">
    <property type="entry name" value="Chaperone J-domain"/>
    <property type="match status" value="1"/>
</dbReference>
<dbReference type="InterPro" id="IPR001623">
    <property type="entry name" value="DnaJ_domain"/>
</dbReference>
<dbReference type="AlphaFoldDB" id="A0ABD3D7Y9"/>
<dbReference type="Pfam" id="PF00226">
    <property type="entry name" value="DnaJ"/>
    <property type="match status" value="1"/>
</dbReference>
<keyword evidence="4" id="KW-1185">Reference proteome</keyword>
<feature type="domain" description="J" evidence="2">
    <location>
        <begin position="77"/>
        <end position="139"/>
    </location>
</feature>
<dbReference type="CDD" id="cd06257">
    <property type="entry name" value="DnaJ"/>
    <property type="match status" value="1"/>
</dbReference>
<evidence type="ECO:0000313" key="4">
    <source>
        <dbReference type="Proteomes" id="UP001632038"/>
    </source>
</evidence>
<dbReference type="EMBL" id="JAVIJP010000026">
    <property type="protein sequence ID" value="KAL3637314.1"/>
    <property type="molecule type" value="Genomic_DNA"/>
</dbReference>
<evidence type="ECO:0000259" key="2">
    <source>
        <dbReference type="PROSITE" id="PS50076"/>
    </source>
</evidence>
<feature type="region of interest" description="Disordered" evidence="1">
    <location>
        <begin position="44"/>
        <end position="75"/>
    </location>
</feature>
<accession>A0ABD3D7Y9</accession>
<protein>
    <recommendedName>
        <fullName evidence="2">J domain-containing protein</fullName>
    </recommendedName>
</protein>
<organism evidence="3 4">
    <name type="scientific">Castilleja foliolosa</name>
    <dbReference type="NCBI Taxonomy" id="1961234"/>
    <lineage>
        <taxon>Eukaryota</taxon>
        <taxon>Viridiplantae</taxon>
        <taxon>Streptophyta</taxon>
        <taxon>Embryophyta</taxon>
        <taxon>Tracheophyta</taxon>
        <taxon>Spermatophyta</taxon>
        <taxon>Magnoliopsida</taxon>
        <taxon>eudicotyledons</taxon>
        <taxon>Gunneridae</taxon>
        <taxon>Pentapetalae</taxon>
        <taxon>asterids</taxon>
        <taxon>lamiids</taxon>
        <taxon>Lamiales</taxon>
        <taxon>Orobanchaceae</taxon>
        <taxon>Pedicularideae</taxon>
        <taxon>Castillejinae</taxon>
        <taxon>Castilleja</taxon>
    </lineage>
</organism>
<dbReference type="PANTHER" id="PTHR45376">
    <property type="entry name" value="CHAPERONE DNAJ-DOMAIN SUPERFAMILY PROTEIN-RELATED"/>
    <property type="match status" value="1"/>
</dbReference>
<dbReference type="PANTHER" id="PTHR45376:SF1">
    <property type="entry name" value="CHAPERONE DNAJ-DOMAIN SUPERFAMILY PROTEIN-RELATED"/>
    <property type="match status" value="1"/>
</dbReference>
<comment type="caution">
    <text evidence="3">The sequence shown here is derived from an EMBL/GenBank/DDBJ whole genome shotgun (WGS) entry which is preliminary data.</text>
</comment>
<dbReference type="Gene3D" id="1.10.287.110">
    <property type="entry name" value="DnaJ domain"/>
    <property type="match status" value="1"/>
</dbReference>
<evidence type="ECO:0000313" key="3">
    <source>
        <dbReference type="EMBL" id="KAL3637314.1"/>
    </source>
</evidence>
<reference evidence="4" key="1">
    <citation type="journal article" date="2024" name="IScience">
        <title>Strigolactones Initiate the Formation of Haustorium-like Structures in Castilleja.</title>
        <authorList>
            <person name="Buerger M."/>
            <person name="Peterson D."/>
            <person name="Chory J."/>
        </authorList>
    </citation>
    <scope>NUCLEOTIDE SEQUENCE [LARGE SCALE GENOMIC DNA]</scope>
</reference>
<name>A0ABD3D7Y9_9LAMI</name>
<gene>
    <name evidence="3" type="ORF">CASFOL_019613</name>
</gene>
<evidence type="ECO:0000256" key="1">
    <source>
        <dbReference type="SAM" id="MobiDB-lite"/>
    </source>
</evidence>
<dbReference type="Proteomes" id="UP001632038">
    <property type="component" value="Unassembled WGS sequence"/>
</dbReference>
<proteinExistence type="predicted"/>
<dbReference type="SMART" id="SM00271">
    <property type="entry name" value="DnaJ"/>
    <property type="match status" value="1"/>
</dbReference>
<sequence>MNSICKAMKAASMQRSYRRGPPRLKLDFVFERFQVTFTDELNNYFPRTNQSRGPDEKKTEYSSKSSNKSLPKKRKCDDRLALGLHAAGPLKIEDVKTAYRSCALKWHPDHHQKASSKAFAEEQFKKCNAAYQSLCDELSASSS</sequence>